<dbReference type="SUPFAM" id="SSF81382">
    <property type="entry name" value="Skp1 dimerisation domain-like"/>
    <property type="match status" value="1"/>
</dbReference>
<dbReference type="InterPro" id="IPR001232">
    <property type="entry name" value="SKP1-like"/>
</dbReference>
<keyword evidence="7" id="KW-1185">Reference proteome</keyword>
<dbReference type="SMART" id="SM00512">
    <property type="entry name" value="Skp1"/>
    <property type="match status" value="1"/>
</dbReference>
<sequence>MGSAASRDVMSGGVKTITLISADNERFEVPEAAASLSQVIRNAINNNSSAAAVATGGGIQLSKIPGKVLAKVLEYCSKHAAAAGSSGDAASSGEAGNDNEEELIRRFDEEFIDGVDKFMLYDLALAAFYLEIQGLEDLACHKVRDRLEKRAVEIRKTFRIKDNYFAPPDEEDDDDKKQWLFV</sequence>
<evidence type="ECO:0000256" key="2">
    <source>
        <dbReference type="ARBA" id="ARBA00009993"/>
    </source>
</evidence>
<dbReference type="SUPFAM" id="SSF54695">
    <property type="entry name" value="POZ domain"/>
    <property type="match status" value="1"/>
</dbReference>
<evidence type="ECO:0000313" key="7">
    <source>
        <dbReference type="Proteomes" id="UP001497457"/>
    </source>
</evidence>
<dbReference type="GO" id="GO:0016567">
    <property type="term" value="P:protein ubiquitination"/>
    <property type="evidence" value="ECO:0007669"/>
    <property type="project" value="UniProtKB-UniRule"/>
</dbReference>
<dbReference type="Proteomes" id="UP001497457">
    <property type="component" value="Chromosome 33rd"/>
</dbReference>
<gene>
    <name evidence="6" type="ORF">URODEC1_LOCUS85748</name>
</gene>
<dbReference type="PANTHER" id="PTHR11165">
    <property type="entry name" value="SKP1"/>
    <property type="match status" value="1"/>
</dbReference>
<dbReference type="Pfam" id="PF03931">
    <property type="entry name" value="Skp1_POZ"/>
    <property type="match status" value="1"/>
</dbReference>
<name>A0ABC9DI36_9POAL</name>
<feature type="domain" description="SKP1 component POZ" evidence="5">
    <location>
        <begin position="15"/>
        <end position="80"/>
    </location>
</feature>
<dbReference type="InterPro" id="IPR036296">
    <property type="entry name" value="SKP1-like_dim_sf"/>
</dbReference>
<evidence type="ECO:0000256" key="3">
    <source>
        <dbReference type="ARBA" id="ARBA00022786"/>
    </source>
</evidence>
<dbReference type="AlphaFoldDB" id="A0ABC9DI36"/>
<comment type="pathway">
    <text evidence="1 4">Protein modification; protein ubiquitination.</text>
</comment>
<accession>A0ABC9DI36</accession>
<evidence type="ECO:0000313" key="6">
    <source>
        <dbReference type="EMBL" id="CAL5039808.1"/>
    </source>
</evidence>
<dbReference type="PIRSF" id="PIRSF028729">
    <property type="entry name" value="E3_ubiquit_lig_SCF_Skp"/>
    <property type="match status" value="1"/>
</dbReference>
<evidence type="ECO:0000259" key="5">
    <source>
        <dbReference type="Pfam" id="PF03931"/>
    </source>
</evidence>
<dbReference type="InterPro" id="IPR016073">
    <property type="entry name" value="Skp1_comp_POZ"/>
</dbReference>
<proteinExistence type="inferred from homology"/>
<dbReference type="EMBL" id="OZ075143">
    <property type="protein sequence ID" value="CAL5039808.1"/>
    <property type="molecule type" value="Genomic_DNA"/>
</dbReference>
<reference evidence="7" key="1">
    <citation type="submission" date="2024-06" db="EMBL/GenBank/DDBJ databases">
        <authorList>
            <person name="Ryan C."/>
        </authorList>
    </citation>
    <scope>NUCLEOTIDE SEQUENCE [LARGE SCALE GENOMIC DNA]</scope>
</reference>
<comment type="subunit">
    <text evidence="4">Part of a SCF (SKP1-cullin-F-box) protein ligase complex.</text>
</comment>
<protein>
    <recommendedName>
        <fullName evidence="4">SKP1-like protein</fullName>
    </recommendedName>
</protein>
<dbReference type="InterPro" id="IPR011333">
    <property type="entry name" value="SKP1/BTB/POZ_sf"/>
</dbReference>
<dbReference type="GO" id="GO:0009867">
    <property type="term" value="P:jasmonic acid mediated signaling pathway"/>
    <property type="evidence" value="ECO:0007669"/>
    <property type="project" value="UniProtKB-ARBA"/>
</dbReference>
<organism evidence="6 7">
    <name type="scientific">Urochloa decumbens</name>
    <dbReference type="NCBI Taxonomy" id="240449"/>
    <lineage>
        <taxon>Eukaryota</taxon>
        <taxon>Viridiplantae</taxon>
        <taxon>Streptophyta</taxon>
        <taxon>Embryophyta</taxon>
        <taxon>Tracheophyta</taxon>
        <taxon>Spermatophyta</taxon>
        <taxon>Magnoliopsida</taxon>
        <taxon>Liliopsida</taxon>
        <taxon>Poales</taxon>
        <taxon>Poaceae</taxon>
        <taxon>PACMAD clade</taxon>
        <taxon>Panicoideae</taxon>
        <taxon>Panicodae</taxon>
        <taxon>Paniceae</taxon>
        <taxon>Melinidinae</taxon>
        <taxon>Urochloa</taxon>
    </lineage>
</organism>
<comment type="similarity">
    <text evidence="2 4">Belongs to the SKP1 family.</text>
</comment>
<evidence type="ECO:0000256" key="4">
    <source>
        <dbReference type="PIRNR" id="PIRNR028729"/>
    </source>
</evidence>
<comment type="function">
    <text evidence="4">Involved in ubiquitination and subsequent proteasomal degradation of target proteins. Together with CUL1, RBX1 and a F-box protein, it forms a SCF E3 ubiquitin ligase complex. The functional specificity of this complex depends on the type of F-box protein. In the SCF complex, it serves as an adapter that links the F-box protein to CUL1.</text>
</comment>
<keyword evidence="3 4" id="KW-0833">Ubl conjugation pathway</keyword>
<reference evidence="6 7" key="2">
    <citation type="submission" date="2024-10" db="EMBL/GenBank/DDBJ databases">
        <authorList>
            <person name="Ryan C."/>
        </authorList>
    </citation>
    <scope>NUCLEOTIDE SEQUENCE [LARGE SCALE GENOMIC DNA]</scope>
</reference>
<dbReference type="Gene3D" id="3.30.710.10">
    <property type="entry name" value="Potassium Channel Kv1.1, Chain A"/>
    <property type="match status" value="1"/>
</dbReference>
<evidence type="ECO:0000256" key="1">
    <source>
        <dbReference type="ARBA" id="ARBA00004906"/>
    </source>
</evidence>
<dbReference type="InterPro" id="IPR016897">
    <property type="entry name" value="SKP1"/>
</dbReference>